<dbReference type="InterPro" id="IPR006016">
    <property type="entry name" value="UspA"/>
</dbReference>
<organism evidence="3 4">
    <name type="scientific">Actinoplanes xinjiangensis</name>
    <dbReference type="NCBI Taxonomy" id="512350"/>
    <lineage>
        <taxon>Bacteria</taxon>
        <taxon>Bacillati</taxon>
        <taxon>Actinomycetota</taxon>
        <taxon>Actinomycetes</taxon>
        <taxon>Micromonosporales</taxon>
        <taxon>Micromonosporaceae</taxon>
        <taxon>Actinoplanes</taxon>
    </lineage>
</organism>
<evidence type="ECO:0000259" key="2">
    <source>
        <dbReference type="Pfam" id="PF00582"/>
    </source>
</evidence>
<name>A0A316F9Y2_9ACTN</name>
<dbReference type="AlphaFoldDB" id="A0A316F9Y2"/>
<dbReference type="Proteomes" id="UP000245697">
    <property type="component" value="Unassembled WGS sequence"/>
</dbReference>
<gene>
    <name evidence="3" type="ORF">BC793_111112</name>
</gene>
<dbReference type="InterPro" id="IPR006015">
    <property type="entry name" value="Universal_stress_UspA"/>
</dbReference>
<dbReference type="OrthoDB" id="3404132at2"/>
<dbReference type="EMBL" id="QGGR01000011">
    <property type="protein sequence ID" value="PWK45138.1"/>
    <property type="molecule type" value="Genomic_DNA"/>
</dbReference>
<evidence type="ECO:0000313" key="4">
    <source>
        <dbReference type="Proteomes" id="UP000245697"/>
    </source>
</evidence>
<dbReference type="PANTHER" id="PTHR46268">
    <property type="entry name" value="STRESS RESPONSE PROTEIN NHAX"/>
    <property type="match status" value="1"/>
</dbReference>
<dbReference type="PRINTS" id="PR01438">
    <property type="entry name" value="UNVRSLSTRESS"/>
</dbReference>
<dbReference type="PANTHER" id="PTHR46268:SF6">
    <property type="entry name" value="UNIVERSAL STRESS PROTEIN UP12"/>
    <property type="match status" value="1"/>
</dbReference>
<dbReference type="SUPFAM" id="SSF52402">
    <property type="entry name" value="Adenine nucleotide alpha hydrolases-like"/>
    <property type="match status" value="2"/>
</dbReference>
<reference evidence="3 4" key="1">
    <citation type="submission" date="2018-05" db="EMBL/GenBank/DDBJ databases">
        <title>Genomic Encyclopedia of Archaeal and Bacterial Type Strains, Phase II (KMG-II): from individual species to whole genera.</title>
        <authorList>
            <person name="Goeker M."/>
        </authorList>
    </citation>
    <scope>NUCLEOTIDE SEQUENCE [LARGE SCALE GENOMIC DNA]</scope>
    <source>
        <strain evidence="3 4">DSM 45184</strain>
    </source>
</reference>
<protein>
    <submittedName>
        <fullName evidence="3">Nucleotide-binding universal stress UspA family protein</fullName>
    </submittedName>
</protein>
<dbReference type="RefSeq" id="WP_109596126.1">
    <property type="nucleotide sequence ID" value="NZ_BONA01000061.1"/>
</dbReference>
<keyword evidence="4" id="KW-1185">Reference proteome</keyword>
<dbReference type="Gene3D" id="3.40.50.620">
    <property type="entry name" value="HUPs"/>
    <property type="match status" value="2"/>
</dbReference>
<dbReference type="Pfam" id="PF00582">
    <property type="entry name" value="Usp"/>
    <property type="match status" value="2"/>
</dbReference>
<evidence type="ECO:0000313" key="3">
    <source>
        <dbReference type="EMBL" id="PWK45138.1"/>
    </source>
</evidence>
<proteinExistence type="inferred from homology"/>
<dbReference type="InterPro" id="IPR014729">
    <property type="entry name" value="Rossmann-like_a/b/a_fold"/>
</dbReference>
<comment type="caution">
    <text evidence="3">The sequence shown here is derived from an EMBL/GenBank/DDBJ whole genome shotgun (WGS) entry which is preliminary data.</text>
</comment>
<feature type="domain" description="UspA" evidence="2">
    <location>
        <begin position="201"/>
        <end position="261"/>
    </location>
</feature>
<feature type="domain" description="UspA" evidence="2">
    <location>
        <begin position="2"/>
        <end position="139"/>
    </location>
</feature>
<sequence length="268" mass="27867">MGTIVVGYDGSAYSQAALLWARDEAVRTGAPVEVLHADEWPATAPPMVPLPLLRPDRTVSDVIEETLEHAVATVRKTHPAVAVTTRAVRGHAAAALIDRSRDAGMIVLGGHGHSVVAGLLGSVISAVSAHARCPVVVVRGMPQQDAAVVAGADGSALTAPVLRFAAGQAAARQVPLRVIRAAPERETPDDPLVAVRERFRGLTVYVEDTLEHPAAALARASAAAQLLVVGSRGHGPVAGLLLGSISQHVLRHAACTVAVVHRDRREVS</sequence>
<accession>A0A316F9Y2</accession>
<comment type="similarity">
    <text evidence="1">Belongs to the universal stress protein A family.</text>
</comment>
<evidence type="ECO:0000256" key="1">
    <source>
        <dbReference type="ARBA" id="ARBA00008791"/>
    </source>
</evidence>